<dbReference type="GO" id="GO:0000027">
    <property type="term" value="P:ribosomal large subunit assembly"/>
    <property type="evidence" value="ECO:0007669"/>
    <property type="project" value="InterPro"/>
</dbReference>
<evidence type="ECO:0000256" key="7">
    <source>
        <dbReference type="SAM" id="MobiDB-lite"/>
    </source>
</evidence>
<evidence type="ECO:0000256" key="1">
    <source>
        <dbReference type="ARBA" id="ARBA00004046"/>
    </source>
</evidence>
<dbReference type="Pfam" id="PF00466">
    <property type="entry name" value="Ribosomal_L10"/>
    <property type="match status" value="1"/>
</dbReference>
<dbReference type="FunFam" id="3.30.70.1730:FF:000005">
    <property type="entry name" value="Ribosome assembly factor mrt4"/>
    <property type="match status" value="1"/>
</dbReference>
<dbReference type="GO" id="GO:0003723">
    <property type="term" value="F:RNA binding"/>
    <property type="evidence" value="ECO:0007669"/>
    <property type="project" value="TreeGrafter"/>
</dbReference>
<keyword evidence="4 6" id="KW-0963">Cytoplasm</keyword>
<proteinExistence type="inferred from homology"/>
<keyword evidence="5 6" id="KW-0539">Nucleus</keyword>
<organism evidence="9 10">
    <name type="scientific">Polyplax serrata</name>
    <name type="common">Common mouse louse</name>
    <dbReference type="NCBI Taxonomy" id="468196"/>
    <lineage>
        <taxon>Eukaryota</taxon>
        <taxon>Metazoa</taxon>
        <taxon>Ecdysozoa</taxon>
        <taxon>Arthropoda</taxon>
        <taxon>Hexapoda</taxon>
        <taxon>Insecta</taxon>
        <taxon>Pterygota</taxon>
        <taxon>Neoptera</taxon>
        <taxon>Paraneoptera</taxon>
        <taxon>Psocodea</taxon>
        <taxon>Troctomorpha</taxon>
        <taxon>Phthiraptera</taxon>
        <taxon>Anoplura</taxon>
        <taxon>Polyplacidae</taxon>
        <taxon>Polyplax</taxon>
    </lineage>
</organism>
<protein>
    <recommendedName>
        <fullName evidence="6">Ribosome assembly factor mrt4</fullName>
    </recommendedName>
</protein>
<dbReference type="PANTHER" id="PTHR45841:SF1">
    <property type="entry name" value="MRNA TURNOVER PROTEIN 4 HOMOLOG"/>
    <property type="match status" value="1"/>
</dbReference>
<accession>A0AAN8S9K2</accession>
<dbReference type="InterPro" id="IPR001790">
    <property type="entry name" value="Ribosomal_uL10"/>
</dbReference>
<dbReference type="Gene3D" id="3.90.105.20">
    <property type="match status" value="1"/>
</dbReference>
<dbReference type="SUPFAM" id="SSF160369">
    <property type="entry name" value="Ribosomal protein L10-like"/>
    <property type="match status" value="1"/>
</dbReference>
<dbReference type="InterPro" id="IPR040637">
    <property type="entry name" value="Ribosomal_uL10-like_insert"/>
</dbReference>
<evidence type="ECO:0000256" key="5">
    <source>
        <dbReference type="ARBA" id="ARBA00023242"/>
    </source>
</evidence>
<feature type="domain" description="Large ribosomal subunit protein uL10-like insertion" evidence="8">
    <location>
        <begin position="125"/>
        <end position="194"/>
    </location>
</feature>
<comment type="subunit">
    <text evidence="3 6">Associates with the pre-60S ribosomal particle.</text>
</comment>
<evidence type="ECO:0000256" key="6">
    <source>
        <dbReference type="RuleBase" id="RU364039"/>
    </source>
</evidence>
<feature type="compositionally biased region" description="Acidic residues" evidence="7">
    <location>
        <begin position="224"/>
        <end position="237"/>
    </location>
</feature>
<evidence type="ECO:0000313" key="9">
    <source>
        <dbReference type="EMBL" id="KAK6631217.1"/>
    </source>
</evidence>
<evidence type="ECO:0000256" key="2">
    <source>
        <dbReference type="ARBA" id="ARBA00008889"/>
    </source>
</evidence>
<dbReference type="GO" id="GO:0000956">
    <property type="term" value="P:nuclear-transcribed mRNA catabolic process"/>
    <property type="evidence" value="ECO:0007669"/>
    <property type="project" value="TreeGrafter"/>
</dbReference>
<dbReference type="FunFam" id="3.90.105.20:FF:000003">
    <property type="entry name" value="Ribosome assembly factor mrt4"/>
    <property type="match status" value="1"/>
</dbReference>
<evidence type="ECO:0000256" key="3">
    <source>
        <dbReference type="ARBA" id="ARBA00011117"/>
    </source>
</evidence>
<dbReference type="GO" id="GO:0030687">
    <property type="term" value="C:preribosome, large subunit precursor"/>
    <property type="evidence" value="ECO:0007669"/>
    <property type="project" value="TreeGrafter"/>
</dbReference>
<evidence type="ECO:0000259" key="8">
    <source>
        <dbReference type="Pfam" id="PF17777"/>
    </source>
</evidence>
<dbReference type="EMBL" id="JAWJWE010000009">
    <property type="protein sequence ID" value="KAK6631217.1"/>
    <property type="molecule type" value="Genomic_DNA"/>
</dbReference>
<gene>
    <name evidence="9" type="ORF">RUM43_014314</name>
</gene>
<dbReference type="Proteomes" id="UP001372834">
    <property type="component" value="Unassembled WGS sequence"/>
</dbReference>
<dbReference type="AlphaFoldDB" id="A0AAN8S9K2"/>
<name>A0AAN8S9K2_POLSC</name>
<dbReference type="InterPro" id="IPR051742">
    <property type="entry name" value="Ribosome_Assembly_uL10"/>
</dbReference>
<keyword evidence="6" id="KW-0690">Ribosome biogenesis</keyword>
<dbReference type="GO" id="GO:0005737">
    <property type="term" value="C:cytoplasm"/>
    <property type="evidence" value="ECO:0007669"/>
    <property type="project" value="UniProtKB-SubCell"/>
</dbReference>
<reference evidence="9 10" key="1">
    <citation type="submission" date="2023-10" db="EMBL/GenBank/DDBJ databases">
        <title>Genomes of two closely related lineages of the louse Polyplax serrata with different host specificities.</title>
        <authorList>
            <person name="Martinu J."/>
            <person name="Tarabai H."/>
            <person name="Stefka J."/>
            <person name="Hypsa V."/>
        </authorList>
    </citation>
    <scope>NUCLEOTIDE SEQUENCE [LARGE SCALE GENOMIC DNA]</scope>
    <source>
        <strain evidence="9">HR10_N</strain>
    </source>
</reference>
<dbReference type="InterPro" id="IPR043164">
    <property type="entry name" value="Ribosomal_uL10-like_insert_sf"/>
</dbReference>
<dbReference type="CDD" id="cd05796">
    <property type="entry name" value="Ribosomal_P0_like"/>
    <property type="match status" value="1"/>
</dbReference>
<evidence type="ECO:0000313" key="10">
    <source>
        <dbReference type="Proteomes" id="UP001372834"/>
    </source>
</evidence>
<comment type="similarity">
    <text evidence="2 6">Belongs to the universal ribosomal protein uL10 family.</text>
</comment>
<sequence length="237" mass="27143">MPKSKRDKKISLTQSKKKGLDFKQALISGIRENLDKYDRLFLFYVRNMRNVALKEVRTHWKHSRFFFGKSKLMALALGRTKESEQGDNVHKLANKIKGQCGLLFTNEKKDDVIEWFTSFVRPEFARSGFQAQKTVQLKEGPLMDFTTSIEPNLRKLGLPTMVKNGKVHLMNDHTVCTAGDILTPAQAQILKLLGECLAQFKITLKCMWCKDGTFEELSKGSDNCNDESDNDVEMEEE</sequence>
<dbReference type="GO" id="GO:0005730">
    <property type="term" value="C:nucleolus"/>
    <property type="evidence" value="ECO:0007669"/>
    <property type="project" value="UniProtKB-SubCell"/>
</dbReference>
<comment type="function">
    <text evidence="1 6">Component of the ribosome assembly machinery. Nuclear paralog of the ribosomal protein P0, it binds pre-60S subunits at an early stage of assembly in the nucleolus, and is replaced by P0 in cytoplasmic pre-60S subunits and mature 80S ribosomes.</text>
</comment>
<dbReference type="InterPro" id="IPR033867">
    <property type="entry name" value="Mrt4"/>
</dbReference>
<dbReference type="Pfam" id="PF17777">
    <property type="entry name" value="RL10P_insert"/>
    <property type="match status" value="1"/>
</dbReference>
<comment type="caution">
    <text evidence="9">The sequence shown here is derived from an EMBL/GenBank/DDBJ whole genome shotgun (WGS) entry which is preliminary data.</text>
</comment>
<evidence type="ECO:0000256" key="4">
    <source>
        <dbReference type="ARBA" id="ARBA00022490"/>
    </source>
</evidence>
<comment type="subcellular location">
    <subcellularLocation>
        <location evidence="6">Cytoplasm</location>
    </subcellularLocation>
    <subcellularLocation>
        <location evidence="6">Nucleus</location>
        <location evidence="6">Nucleolus</location>
    </subcellularLocation>
</comment>
<dbReference type="Gene3D" id="3.30.70.1730">
    <property type="match status" value="1"/>
</dbReference>
<dbReference type="GO" id="GO:0006364">
    <property type="term" value="P:rRNA processing"/>
    <property type="evidence" value="ECO:0007669"/>
    <property type="project" value="TreeGrafter"/>
</dbReference>
<dbReference type="PANTHER" id="PTHR45841">
    <property type="entry name" value="MRNA TURNOVER PROTEIN 4 MRTO4"/>
    <property type="match status" value="1"/>
</dbReference>
<feature type="region of interest" description="Disordered" evidence="7">
    <location>
        <begin position="218"/>
        <end position="237"/>
    </location>
</feature>
<dbReference type="InterPro" id="IPR043141">
    <property type="entry name" value="Ribosomal_uL10-like_sf"/>
</dbReference>